<dbReference type="OrthoDB" id="5797126at2759"/>
<dbReference type="HOGENOM" id="CLU_002833_0_0_1"/>
<dbReference type="PROSITE" id="PS51910">
    <property type="entry name" value="GH18_2"/>
    <property type="match status" value="1"/>
</dbReference>
<dbReference type="STRING" id="31234.E3LH24"/>
<evidence type="ECO:0000313" key="2">
    <source>
        <dbReference type="EMBL" id="EFO86060.1"/>
    </source>
</evidence>
<dbReference type="Proteomes" id="UP000008281">
    <property type="component" value="Unassembled WGS sequence"/>
</dbReference>
<dbReference type="GO" id="GO:0008061">
    <property type="term" value="F:chitin binding"/>
    <property type="evidence" value="ECO:0007669"/>
    <property type="project" value="InterPro"/>
</dbReference>
<dbReference type="InterPro" id="IPR001223">
    <property type="entry name" value="Glyco_hydro18_cat"/>
</dbReference>
<organism evidence="3">
    <name type="scientific">Caenorhabditis remanei</name>
    <name type="common">Caenorhabditis vulgaris</name>
    <dbReference type="NCBI Taxonomy" id="31234"/>
    <lineage>
        <taxon>Eukaryota</taxon>
        <taxon>Metazoa</taxon>
        <taxon>Ecdysozoa</taxon>
        <taxon>Nematoda</taxon>
        <taxon>Chromadorea</taxon>
        <taxon>Rhabditida</taxon>
        <taxon>Rhabditina</taxon>
        <taxon>Rhabditomorpha</taxon>
        <taxon>Rhabditoidea</taxon>
        <taxon>Rhabditidae</taxon>
        <taxon>Peloderinae</taxon>
        <taxon>Caenorhabditis</taxon>
    </lineage>
</organism>
<sequence length="433" mass="50622">MFCKEKKPPIDESLLNSPPRQSCEYCTSHRRNYIPRSGNHDYKFVKSLYLTDYRSFPESVPCSKRIIGFYSEFESLHITKTQLEKLTHAVFANVEMSWDGSISFRTWKAKNRFLSLINISKRVKSPMKVMISIGGEENSQYFASVIADLRKRRSMKTIDNEKTYRMFIKSIITFLEDYKIDGVDLYWKHATEKDKFNYLKLLRELRQRMKGNDYVISITLPAAGIENWEMAYDLDLTLEYVDFINVFSMDYYGPWPNQWGNPAGPTAPLYSGIGARKNFNIDWTMQYYVCKARQPSKFNIVVPFFARLWNNVTAAMEPGREAYRRVELTNNRADGSPYMSRWTVEHNGFDLSNATWDEESKSSYIYDSKAQTYLSFETEKSIEAKKDYVVEKNLGGFWIWSVDMDDDRNSLLNALTSDDICSVESEDTVEYKC</sequence>
<evidence type="ECO:0000313" key="3">
    <source>
        <dbReference type="Proteomes" id="UP000008281"/>
    </source>
</evidence>
<dbReference type="Gene3D" id="3.20.20.80">
    <property type="entry name" value="Glycosidases"/>
    <property type="match status" value="2"/>
</dbReference>
<dbReference type="PANTHER" id="PTHR46073">
    <property type="entry name" value="CHITINASE"/>
    <property type="match status" value="1"/>
</dbReference>
<dbReference type="GO" id="GO:0005975">
    <property type="term" value="P:carbohydrate metabolic process"/>
    <property type="evidence" value="ECO:0007669"/>
    <property type="project" value="InterPro"/>
</dbReference>
<dbReference type="EMBL" id="DS268408">
    <property type="protein sequence ID" value="EFO86060.1"/>
    <property type="molecule type" value="Genomic_DNA"/>
</dbReference>
<dbReference type="Pfam" id="PF00704">
    <property type="entry name" value="Glyco_hydro_18"/>
    <property type="match status" value="1"/>
</dbReference>
<name>E3LH24_CAERE</name>
<dbReference type="PANTHER" id="PTHR46073:SF7">
    <property type="entry name" value="GH18 DOMAIN-CONTAINING PROTEIN"/>
    <property type="match status" value="1"/>
</dbReference>
<dbReference type="InterPro" id="IPR011583">
    <property type="entry name" value="Chitinase_II/V-like_cat"/>
</dbReference>
<dbReference type="SMART" id="SM00636">
    <property type="entry name" value="Glyco_18"/>
    <property type="match status" value="1"/>
</dbReference>
<dbReference type="InParanoid" id="E3LH24"/>
<feature type="domain" description="GH18" evidence="1">
    <location>
        <begin position="64"/>
        <end position="422"/>
    </location>
</feature>
<evidence type="ECO:0000259" key="1">
    <source>
        <dbReference type="PROSITE" id="PS51910"/>
    </source>
</evidence>
<proteinExistence type="predicted"/>
<gene>
    <name evidence="2" type="ORF">CRE_01662</name>
</gene>
<reference evidence="2" key="1">
    <citation type="submission" date="2007-07" db="EMBL/GenBank/DDBJ databases">
        <title>PCAP assembly of the Caenorhabditis remanei genome.</title>
        <authorList>
            <consortium name="The Caenorhabditis remanei Sequencing Consortium"/>
            <person name="Wilson R.K."/>
        </authorList>
    </citation>
    <scope>NUCLEOTIDE SEQUENCE [LARGE SCALE GENOMIC DNA]</scope>
    <source>
        <strain evidence="2">PB4641</strain>
    </source>
</reference>
<dbReference type="eggNOG" id="KOG2806">
    <property type="taxonomic scope" value="Eukaryota"/>
</dbReference>
<dbReference type="OMA" id="EIETIVC"/>
<accession>E3LH24</accession>
<dbReference type="InterPro" id="IPR017853">
    <property type="entry name" value="GH"/>
</dbReference>
<dbReference type="AlphaFoldDB" id="E3LH24"/>
<dbReference type="SUPFAM" id="SSF51445">
    <property type="entry name" value="(Trans)glycosidases"/>
    <property type="match status" value="1"/>
</dbReference>
<keyword evidence="3" id="KW-1185">Reference proteome</keyword>
<dbReference type="FunCoup" id="E3LH24">
    <property type="interactions" value="6"/>
</dbReference>
<protein>
    <recommendedName>
        <fullName evidence="1">GH18 domain-containing protein</fullName>
    </recommendedName>
</protein>